<dbReference type="Pfam" id="PF14542">
    <property type="entry name" value="Acetyltransf_CG"/>
    <property type="match status" value="1"/>
</dbReference>
<dbReference type="CDD" id="cd04301">
    <property type="entry name" value="NAT_SF"/>
    <property type="match status" value="1"/>
</dbReference>
<protein>
    <submittedName>
        <fullName evidence="2">N-acetyltransferase</fullName>
    </submittedName>
</protein>
<keyword evidence="2" id="KW-0808">Transferase</keyword>
<evidence type="ECO:0000313" key="2">
    <source>
        <dbReference type="EMBL" id="HCT59227.1"/>
    </source>
</evidence>
<feature type="domain" description="N-acetyltransferase" evidence="1">
    <location>
        <begin position="14"/>
        <end position="101"/>
    </location>
</feature>
<dbReference type="OMA" id="KHEFDTT"/>
<dbReference type="PANTHER" id="PTHR31435">
    <property type="entry name" value="PROTEIN NATD1"/>
    <property type="match status" value="1"/>
</dbReference>
<name>A0A3D4VFU7_9BACT</name>
<dbReference type="AlphaFoldDB" id="A0A3D4VFU7"/>
<dbReference type="PANTHER" id="PTHR31435:SF10">
    <property type="entry name" value="BSR4717 PROTEIN"/>
    <property type="match status" value="1"/>
</dbReference>
<gene>
    <name evidence="2" type="ORF">DGD08_18655</name>
</gene>
<dbReference type="Gene3D" id="3.40.630.30">
    <property type="match status" value="1"/>
</dbReference>
<dbReference type="EMBL" id="DPIY01000012">
    <property type="protein sequence ID" value="HCT59227.1"/>
    <property type="molecule type" value="Genomic_DNA"/>
</dbReference>
<accession>A0A3D4VFU7</accession>
<dbReference type="SUPFAM" id="SSF55729">
    <property type="entry name" value="Acyl-CoA N-acyltransferases (Nat)"/>
    <property type="match status" value="1"/>
</dbReference>
<dbReference type="PROSITE" id="PS51729">
    <property type="entry name" value="GNAT_YJDJ"/>
    <property type="match status" value="1"/>
</dbReference>
<evidence type="ECO:0000259" key="1">
    <source>
        <dbReference type="PROSITE" id="PS51729"/>
    </source>
</evidence>
<dbReference type="Proteomes" id="UP000264071">
    <property type="component" value="Unassembled WGS sequence"/>
</dbReference>
<dbReference type="InterPro" id="IPR045057">
    <property type="entry name" value="Gcn5-rel_NAT"/>
</dbReference>
<proteinExistence type="predicted"/>
<comment type="caution">
    <text evidence="2">The sequence shown here is derived from an EMBL/GenBank/DDBJ whole genome shotgun (WGS) entry which is preliminary data.</text>
</comment>
<dbReference type="InterPro" id="IPR016181">
    <property type="entry name" value="Acyl_CoA_acyltransferase"/>
</dbReference>
<reference evidence="2 3" key="1">
    <citation type="journal article" date="2018" name="Nat. Biotechnol.">
        <title>A standardized bacterial taxonomy based on genome phylogeny substantially revises the tree of life.</title>
        <authorList>
            <person name="Parks D.H."/>
            <person name="Chuvochina M."/>
            <person name="Waite D.W."/>
            <person name="Rinke C."/>
            <person name="Skarshewski A."/>
            <person name="Chaumeil P.A."/>
            <person name="Hugenholtz P."/>
        </authorList>
    </citation>
    <scope>NUCLEOTIDE SEQUENCE [LARGE SCALE GENOMIC DNA]</scope>
    <source>
        <strain evidence="2">UBA8844</strain>
    </source>
</reference>
<dbReference type="InterPro" id="IPR031165">
    <property type="entry name" value="GNAT_YJDJ"/>
</dbReference>
<evidence type="ECO:0000313" key="3">
    <source>
        <dbReference type="Proteomes" id="UP000264071"/>
    </source>
</evidence>
<sequence length="101" mass="11027">MSDHADNTATIGHYEHEHRGGFHYEVDGKRLASMTYSRAGASLIIIDHTEVDKQLSGQGVGRKLLDALVAWARETGTKVMATCPFALAQFGKDPSIRDVLS</sequence>
<dbReference type="GO" id="GO:0016740">
    <property type="term" value="F:transferase activity"/>
    <property type="evidence" value="ECO:0007669"/>
    <property type="project" value="UniProtKB-KW"/>
</dbReference>
<organism evidence="2 3">
    <name type="scientific">Gemmatimonas aurantiaca</name>
    <dbReference type="NCBI Taxonomy" id="173480"/>
    <lineage>
        <taxon>Bacteria</taxon>
        <taxon>Pseudomonadati</taxon>
        <taxon>Gemmatimonadota</taxon>
        <taxon>Gemmatimonadia</taxon>
        <taxon>Gemmatimonadales</taxon>
        <taxon>Gemmatimonadaceae</taxon>
        <taxon>Gemmatimonas</taxon>
    </lineage>
</organism>